<keyword evidence="5" id="KW-1015">Disulfide bond</keyword>
<organism evidence="9">
    <name type="scientific">Eucalyptus grandis</name>
    <name type="common">Flooded gum</name>
    <dbReference type="NCBI Taxonomy" id="71139"/>
    <lineage>
        <taxon>Eukaryota</taxon>
        <taxon>Viridiplantae</taxon>
        <taxon>Streptophyta</taxon>
        <taxon>Embryophyta</taxon>
        <taxon>Tracheophyta</taxon>
        <taxon>Spermatophyta</taxon>
        <taxon>Magnoliopsida</taxon>
        <taxon>eudicotyledons</taxon>
        <taxon>Gunneridae</taxon>
        <taxon>Pentapetalae</taxon>
        <taxon>rosids</taxon>
        <taxon>malvids</taxon>
        <taxon>Myrtales</taxon>
        <taxon>Myrtaceae</taxon>
        <taxon>Myrtoideae</taxon>
        <taxon>Eucalypteae</taxon>
        <taxon>Eucalyptus</taxon>
    </lineage>
</organism>
<dbReference type="FunCoup" id="A0A059DCN4">
    <property type="interactions" value="1563"/>
</dbReference>
<feature type="domain" description="Bifunctional inhibitor/plant lipid transfer protein/seed storage helical" evidence="8">
    <location>
        <begin position="28"/>
        <end position="112"/>
    </location>
</feature>
<feature type="chain" id="PRO_5001576108" description="Non-specific lipid-transfer protein" evidence="7">
    <location>
        <begin position="19"/>
        <end position="116"/>
    </location>
</feature>
<dbReference type="InParanoid" id="A0A059DCN4"/>
<dbReference type="eggNOG" id="ENOG502S4CI">
    <property type="taxonomic scope" value="Eukaryota"/>
</dbReference>
<evidence type="ECO:0000259" key="8">
    <source>
        <dbReference type="SMART" id="SM00499"/>
    </source>
</evidence>
<dbReference type="FunFam" id="1.10.110.10:FF:000002">
    <property type="entry name" value="Non-specific lipid-transfer protein"/>
    <property type="match status" value="1"/>
</dbReference>
<evidence type="ECO:0000256" key="6">
    <source>
        <dbReference type="RuleBase" id="RU000628"/>
    </source>
</evidence>
<dbReference type="CDD" id="cd01960">
    <property type="entry name" value="nsLTP1"/>
    <property type="match status" value="1"/>
</dbReference>
<dbReference type="EMBL" id="KK198753">
    <property type="protein sequence ID" value="KCW88337.1"/>
    <property type="molecule type" value="Genomic_DNA"/>
</dbReference>
<comment type="function">
    <text evidence="1 6">Plant non-specific lipid-transfer proteins transfer phospholipids as well as galactolipids across membranes. May play a role in wax or cutin deposition in the cell walls of expanding epidermal cells and certain secretory tissues.</text>
</comment>
<dbReference type="PANTHER" id="PTHR33076">
    <property type="entry name" value="NON-SPECIFIC LIPID-TRANSFER PROTEIN 2-RELATED"/>
    <property type="match status" value="1"/>
</dbReference>
<dbReference type="PRINTS" id="PR00382">
    <property type="entry name" value="LIPIDTRNSFER"/>
</dbReference>
<dbReference type="STRING" id="71139.A0A059DCN4"/>
<dbReference type="InterPro" id="IPR016140">
    <property type="entry name" value="Bifunc_inhib/LTP/seed_store"/>
</dbReference>
<dbReference type="GO" id="GO:0006869">
    <property type="term" value="P:lipid transport"/>
    <property type="evidence" value="ECO:0007669"/>
    <property type="project" value="InterPro"/>
</dbReference>
<name>A0A059DCN4_EUCGR</name>
<sequence length="116" mass="12102">MVSLKLVCLALVVGLVVAMPLTESAITCGQVRSWVAPCLGYLRAGGKIPSACCSGIRSLNNAARTTHDRRTTCRCVQSAAGNIQGLNLGLVSALPGKCGVRIPYKISPSTDCSRVK</sequence>
<dbReference type="OrthoDB" id="1890443at2759"/>
<dbReference type="GO" id="GO:0008289">
    <property type="term" value="F:lipid binding"/>
    <property type="evidence" value="ECO:0007669"/>
    <property type="project" value="UniProtKB-KW"/>
</dbReference>
<dbReference type="InterPro" id="IPR036312">
    <property type="entry name" value="Bifun_inhib/LTP/seed_sf"/>
</dbReference>
<evidence type="ECO:0000256" key="5">
    <source>
        <dbReference type="ARBA" id="ARBA00023157"/>
    </source>
</evidence>
<keyword evidence="7" id="KW-0732">Signal</keyword>
<accession>A0A059DCN4</accession>
<comment type="similarity">
    <text evidence="2 6">Belongs to the plant LTP family.</text>
</comment>
<evidence type="ECO:0000256" key="7">
    <source>
        <dbReference type="SAM" id="SignalP"/>
    </source>
</evidence>
<dbReference type="AlphaFoldDB" id="A0A059DCN4"/>
<keyword evidence="4 6" id="KW-0446">Lipid-binding</keyword>
<reference evidence="9" key="1">
    <citation type="submission" date="2013-07" db="EMBL/GenBank/DDBJ databases">
        <title>The genome of Eucalyptus grandis.</title>
        <authorList>
            <person name="Schmutz J."/>
            <person name="Hayes R."/>
            <person name="Myburg A."/>
            <person name="Tuskan G."/>
            <person name="Grattapaglia D."/>
            <person name="Rokhsar D.S."/>
        </authorList>
    </citation>
    <scope>NUCLEOTIDE SEQUENCE</scope>
    <source>
        <tissue evidence="9">Leaf extractions</tissue>
    </source>
</reference>
<dbReference type="SUPFAM" id="SSF47699">
    <property type="entry name" value="Bifunctional inhibitor/lipid-transfer protein/seed storage 2S albumin"/>
    <property type="match status" value="1"/>
</dbReference>
<dbReference type="Gene3D" id="1.10.110.10">
    <property type="entry name" value="Plant lipid-transfer and hydrophobic proteins"/>
    <property type="match status" value="1"/>
</dbReference>
<evidence type="ECO:0000256" key="2">
    <source>
        <dbReference type="ARBA" id="ARBA00009748"/>
    </source>
</evidence>
<evidence type="ECO:0000256" key="1">
    <source>
        <dbReference type="ARBA" id="ARBA00003211"/>
    </source>
</evidence>
<proteinExistence type="inferred from homology"/>
<gene>
    <name evidence="9" type="ORF">EUGRSUZ_A00724</name>
</gene>
<dbReference type="SMART" id="SM00499">
    <property type="entry name" value="AAI"/>
    <property type="match status" value="1"/>
</dbReference>
<keyword evidence="3 6" id="KW-0813">Transport</keyword>
<evidence type="ECO:0000256" key="3">
    <source>
        <dbReference type="ARBA" id="ARBA00022448"/>
    </source>
</evidence>
<evidence type="ECO:0000256" key="4">
    <source>
        <dbReference type="ARBA" id="ARBA00023121"/>
    </source>
</evidence>
<dbReference type="Gramene" id="KCW88337">
    <property type="protein sequence ID" value="KCW88337"/>
    <property type="gene ID" value="EUGRSUZ_A00724"/>
</dbReference>
<dbReference type="PROSITE" id="PS00597">
    <property type="entry name" value="PLANT_LTP"/>
    <property type="match status" value="1"/>
</dbReference>
<protein>
    <recommendedName>
        <fullName evidence="6">Non-specific lipid-transfer protein</fullName>
    </recommendedName>
</protein>
<dbReference type="InterPro" id="IPR000528">
    <property type="entry name" value="Plant_nsLTP"/>
</dbReference>
<evidence type="ECO:0000313" key="9">
    <source>
        <dbReference type="EMBL" id="KCW88337.1"/>
    </source>
</evidence>
<dbReference type="KEGG" id="egr:104432386"/>
<dbReference type="Pfam" id="PF00234">
    <property type="entry name" value="Tryp_alpha_amyl"/>
    <property type="match status" value="1"/>
</dbReference>
<feature type="signal peptide" evidence="7">
    <location>
        <begin position="1"/>
        <end position="18"/>
    </location>
</feature>